<evidence type="ECO:0000313" key="7">
    <source>
        <dbReference type="EMBL" id="KAI3955972.1"/>
    </source>
</evidence>
<keyword evidence="3 6" id="KW-0964">Secreted</keyword>
<feature type="signal peptide" evidence="6">
    <location>
        <begin position="1"/>
        <end position="32"/>
    </location>
</feature>
<proteinExistence type="inferred from homology"/>
<keyword evidence="8" id="KW-1185">Reference proteome</keyword>
<comment type="subcellular location">
    <subcellularLocation>
        <location evidence="1 6">Secreted</location>
    </subcellularLocation>
</comment>
<comment type="similarity">
    <text evidence="2 6">Belongs to the plant cysteine rich small secretory peptide family. Epidermal patterning factor subfamily.</text>
</comment>
<dbReference type="EMBL" id="JAJJMB010001716">
    <property type="protein sequence ID" value="KAI3955972.1"/>
    <property type="molecule type" value="Genomic_DNA"/>
</dbReference>
<evidence type="ECO:0000256" key="1">
    <source>
        <dbReference type="ARBA" id="ARBA00004613"/>
    </source>
</evidence>
<dbReference type="GO" id="GO:0005576">
    <property type="term" value="C:extracellular region"/>
    <property type="evidence" value="ECO:0007669"/>
    <property type="project" value="UniProtKB-SubCell"/>
</dbReference>
<dbReference type="GO" id="GO:0010052">
    <property type="term" value="P:guard cell differentiation"/>
    <property type="evidence" value="ECO:0007669"/>
    <property type="project" value="UniProtKB-UniRule"/>
</dbReference>
<evidence type="ECO:0000256" key="3">
    <source>
        <dbReference type="ARBA" id="ARBA00022525"/>
    </source>
</evidence>
<reference evidence="7" key="1">
    <citation type="submission" date="2022-04" db="EMBL/GenBank/DDBJ databases">
        <title>A functionally conserved STORR gene fusion in Papaver species that diverged 16.8 million years ago.</title>
        <authorList>
            <person name="Catania T."/>
        </authorList>
    </citation>
    <scope>NUCLEOTIDE SEQUENCE</scope>
    <source>
        <strain evidence="7">S-188037</strain>
    </source>
</reference>
<name>A0AAD4XXP7_9MAGN</name>
<organism evidence="7 8">
    <name type="scientific">Papaver atlanticum</name>
    <dbReference type="NCBI Taxonomy" id="357466"/>
    <lineage>
        <taxon>Eukaryota</taxon>
        <taxon>Viridiplantae</taxon>
        <taxon>Streptophyta</taxon>
        <taxon>Embryophyta</taxon>
        <taxon>Tracheophyta</taxon>
        <taxon>Spermatophyta</taxon>
        <taxon>Magnoliopsida</taxon>
        <taxon>Ranunculales</taxon>
        <taxon>Papaveraceae</taxon>
        <taxon>Papaveroideae</taxon>
        <taxon>Papaver</taxon>
    </lineage>
</organism>
<comment type="caution">
    <text evidence="7">The sequence shown here is derived from an EMBL/GenBank/DDBJ whole genome shotgun (WGS) entry which is preliminary data.</text>
</comment>
<evidence type="ECO:0000256" key="2">
    <source>
        <dbReference type="ARBA" id="ARBA00008127"/>
    </source>
</evidence>
<comment type="function">
    <text evidence="6">Controls stomatal patterning.</text>
</comment>
<gene>
    <name evidence="7" type="ORF">MKW98_006332</name>
</gene>
<evidence type="ECO:0000313" key="8">
    <source>
        <dbReference type="Proteomes" id="UP001202328"/>
    </source>
</evidence>
<evidence type="ECO:0000256" key="6">
    <source>
        <dbReference type="RuleBase" id="RU367102"/>
    </source>
</evidence>
<dbReference type="PANTHER" id="PTHR33109">
    <property type="entry name" value="EPIDERMAL PATTERNING FACTOR-LIKE PROTEIN 4"/>
    <property type="match status" value="1"/>
</dbReference>
<feature type="chain" id="PRO_5041772681" description="Epidermal patterning factor-like protein" evidence="6">
    <location>
        <begin position="33"/>
        <end position="136"/>
    </location>
</feature>
<dbReference type="InterPro" id="IPR039455">
    <property type="entry name" value="EPFL"/>
</dbReference>
<keyword evidence="4 6" id="KW-0732">Signal</keyword>
<evidence type="ECO:0000256" key="5">
    <source>
        <dbReference type="ARBA" id="ARBA00023157"/>
    </source>
</evidence>
<dbReference type="Proteomes" id="UP001202328">
    <property type="component" value="Unassembled WGS sequence"/>
</dbReference>
<dbReference type="AlphaFoldDB" id="A0AAD4XXP7"/>
<keyword evidence="5" id="KW-1015">Disulfide bond</keyword>
<dbReference type="Pfam" id="PF17181">
    <property type="entry name" value="EPF"/>
    <property type="match status" value="1"/>
</dbReference>
<evidence type="ECO:0000256" key="4">
    <source>
        <dbReference type="ARBA" id="ARBA00022729"/>
    </source>
</evidence>
<protein>
    <recommendedName>
        <fullName evidence="6">Epidermal patterning factor-like protein</fullName>
    </recommendedName>
</protein>
<dbReference type="PANTHER" id="PTHR33109:SF74">
    <property type="entry name" value="EPIDERMAL PATTERNING FACTOR-LIKE PROTEIN"/>
    <property type="match status" value="1"/>
</dbReference>
<accession>A0AAD4XXP7</accession>
<sequence>MWTTEEQNRRRRICFVAVSIVLLLHLMGLVSATSRTFTTNHEAHHQQQAGQISESISPAPLSSQQEFLQGMGGSDGEYKMLSTLGSRPPSCEHKCGGCVPCEAIQVPTTTDRVGIQYANYEPEGWKCKCGTTFFNP</sequence>
<keyword evidence="6" id="KW-0217">Developmental protein</keyword>